<feature type="transmembrane region" description="Helical" evidence="5">
    <location>
        <begin position="162"/>
        <end position="180"/>
    </location>
</feature>
<dbReference type="RefSeq" id="WP_212214458.1">
    <property type="nucleotide sequence ID" value="NZ_JAGUCO010000002.1"/>
</dbReference>
<evidence type="ECO:0000256" key="5">
    <source>
        <dbReference type="SAM" id="Phobius"/>
    </source>
</evidence>
<feature type="transmembrane region" description="Helical" evidence="5">
    <location>
        <begin position="214"/>
        <end position="231"/>
    </location>
</feature>
<feature type="transmembrane region" description="Helical" evidence="5">
    <location>
        <begin position="71"/>
        <end position="92"/>
    </location>
</feature>
<feature type="transmembrane region" description="Helical" evidence="5">
    <location>
        <begin position="276"/>
        <end position="297"/>
    </location>
</feature>
<dbReference type="InterPro" id="IPR053160">
    <property type="entry name" value="MFS_DHA3_Transporter"/>
</dbReference>
<feature type="transmembrane region" description="Helical" evidence="5">
    <location>
        <begin position="360"/>
        <end position="383"/>
    </location>
</feature>
<evidence type="ECO:0000313" key="8">
    <source>
        <dbReference type="Proteomes" id="UP000708576"/>
    </source>
</evidence>
<keyword evidence="8" id="KW-1185">Reference proteome</keyword>
<comment type="caution">
    <text evidence="7">The sequence shown here is derived from an EMBL/GenBank/DDBJ whole genome shotgun (WGS) entry which is preliminary data.</text>
</comment>
<dbReference type="InterPro" id="IPR011701">
    <property type="entry name" value="MFS"/>
</dbReference>
<feature type="transmembrane region" description="Helical" evidence="5">
    <location>
        <begin position="9"/>
        <end position="29"/>
    </location>
</feature>
<dbReference type="Gene3D" id="1.20.1250.20">
    <property type="entry name" value="MFS general substrate transporter like domains"/>
    <property type="match status" value="1"/>
</dbReference>
<feature type="transmembrane region" description="Helical" evidence="5">
    <location>
        <begin position="243"/>
        <end position="264"/>
    </location>
</feature>
<dbReference type="PANTHER" id="PTHR23530:SF1">
    <property type="entry name" value="PERMEASE, MAJOR FACILITATOR SUPERFAMILY-RELATED"/>
    <property type="match status" value="1"/>
</dbReference>
<dbReference type="PROSITE" id="PS00216">
    <property type="entry name" value="SUGAR_TRANSPORT_1"/>
    <property type="match status" value="1"/>
</dbReference>
<keyword evidence="3 5" id="KW-1133">Transmembrane helix</keyword>
<comment type="subcellular location">
    <subcellularLocation>
        <location evidence="1">Membrane</location>
        <topology evidence="1">Multi-pass membrane protein</topology>
    </subcellularLocation>
</comment>
<feature type="domain" description="Major facilitator superfamily (MFS) profile" evidence="6">
    <location>
        <begin position="1"/>
        <end position="386"/>
    </location>
</feature>
<evidence type="ECO:0000256" key="1">
    <source>
        <dbReference type="ARBA" id="ARBA00004141"/>
    </source>
</evidence>
<dbReference type="Pfam" id="PF07690">
    <property type="entry name" value="MFS_1"/>
    <property type="match status" value="1"/>
</dbReference>
<dbReference type="Proteomes" id="UP000708576">
    <property type="component" value="Unassembled WGS sequence"/>
</dbReference>
<protein>
    <submittedName>
        <fullName evidence="7">MFS transporter</fullName>
    </submittedName>
</protein>
<dbReference type="SUPFAM" id="SSF103473">
    <property type="entry name" value="MFS general substrate transporter"/>
    <property type="match status" value="1"/>
</dbReference>
<proteinExistence type="predicted"/>
<gene>
    <name evidence="7" type="ORF">KEM10_05415</name>
</gene>
<accession>A0ABS5JS49</accession>
<evidence type="ECO:0000313" key="7">
    <source>
        <dbReference type="EMBL" id="MBS2097709.1"/>
    </source>
</evidence>
<sequence length="401" mass="44298">MYSGNITKLYLIKIAKWFMLTMPILMLFYQDLGFTVEESFQLKAIYSIAIVIFEIPSGYAADVLGRKRTLIIGSILGTVGFAIYSLSSGFYAFVAAELILGIGQSFISGADSALLYDSLKADGREKDYLKYEGRNFSVGNFSEAIAGFMGGALAEWSLRMPFVFQTGIAFIAVPAAFLLIEPQLYTRTQKATWKDIWNVVKYAMIKNKSLRYNIIYSSIIGSATLSMAWVYPLYLKEVGFREIHIGTTSTVLNLIVGLTTLAAYKIEQKLKPKSTVIGTTVIITGAFILAGLIHSYWVLPVLVVFYFSRGIATPVLKDYINRITSSDIRATVLSIRSLIIRANFSVLAPLFGYVTDRLSLSQAFTIIGAVFMVLTGSSIFLFLKSVEKGAESTTLSEGEIQ</sequence>
<name>A0ABS5JS49_9BACT</name>
<keyword evidence="2 5" id="KW-0812">Transmembrane</keyword>
<dbReference type="PANTHER" id="PTHR23530">
    <property type="entry name" value="TRANSPORT PROTEIN-RELATED"/>
    <property type="match status" value="1"/>
</dbReference>
<dbReference type="InterPro" id="IPR005829">
    <property type="entry name" value="Sugar_transporter_CS"/>
</dbReference>
<feature type="transmembrane region" description="Helical" evidence="5">
    <location>
        <begin position="44"/>
        <end position="64"/>
    </location>
</feature>
<keyword evidence="4 5" id="KW-0472">Membrane</keyword>
<dbReference type="EMBL" id="JAGUCO010000002">
    <property type="protein sequence ID" value="MBS2097709.1"/>
    <property type="molecule type" value="Genomic_DNA"/>
</dbReference>
<dbReference type="InterPro" id="IPR020846">
    <property type="entry name" value="MFS_dom"/>
</dbReference>
<evidence type="ECO:0000256" key="3">
    <source>
        <dbReference type="ARBA" id="ARBA00022989"/>
    </source>
</evidence>
<evidence type="ECO:0000259" key="6">
    <source>
        <dbReference type="PROSITE" id="PS50850"/>
    </source>
</evidence>
<evidence type="ECO:0000256" key="4">
    <source>
        <dbReference type="ARBA" id="ARBA00023136"/>
    </source>
</evidence>
<dbReference type="InterPro" id="IPR036259">
    <property type="entry name" value="MFS_trans_sf"/>
</dbReference>
<evidence type="ECO:0000256" key="2">
    <source>
        <dbReference type="ARBA" id="ARBA00022692"/>
    </source>
</evidence>
<reference evidence="7 8" key="1">
    <citation type="journal article" date="2015" name="Int. J. Syst. Evol. Microbiol.">
        <title>Carboxylicivirga linearis sp. nov., isolated from a sea cucumber culture pond.</title>
        <authorList>
            <person name="Wang F.Q."/>
            <person name="Zhou Y.X."/>
            <person name="Lin X.Z."/>
            <person name="Chen G.J."/>
            <person name="Du Z.J."/>
        </authorList>
    </citation>
    <scope>NUCLEOTIDE SEQUENCE [LARGE SCALE GENOMIC DNA]</scope>
    <source>
        <strain evidence="7 8">FB218</strain>
    </source>
</reference>
<dbReference type="PROSITE" id="PS50850">
    <property type="entry name" value="MFS"/>
    <property type="match status" value="1"/>
</dbReference>
<organism evidence="7 8">
    <name type="scientific">Carboxylicivirga linearis</name>
    <dbReference type="NCBI Taxonomy" id="1628157"/>
    <lineage>
        <taxon>Bacteria</taxon>
        <taxon>Pseudomonadati</taxon>
        <taxon>Bacteroidota</taxon>
        <taxon>Bacteroidia</taxon>
        <taxon>Marinilabiliales</taxon>
        <taxon>Marinilabiliaceae</taxon>
        <taxon>Carboxylicivirga</taxon>
    </lineage>
</organism>